<evidence type="ECO:0000313" key="9">
    <source>
        <dbReference type="EMBL" id="EIL93572.1"/>
    </source>
</evidence>
<dbReference type="Pfam" id="PF12704">
    <property type="entry name" value="MacB_PCD"/>
    <property type="match status" value="1"/>
</dbReference>
<organism evidence="9 10">
    <name type="scientific">Rhodanobacter spathiphylli B39</name>
    <dbReference type="NCBI Taxonomy" id="1163407"/>
    <lineage>
        <taxon>Bacteria</taxon>
        <taxon>Pseudomonadati</taxon>
        <taxon>Pseudomonadota</taxon>
        <taxon>Gammaproteobacteria</taxon>
        <taxon>Lysobacterales</taxon>
        <taxon>Rhodanobacteraceae</taxon>
        <taxon>Rhodanobacter</taxon>
    </lineage>
</organism>
<feature type="transmembrane region" description="Helical" evidence="6">
    <location>
        <begin position="41"/>
        <end position="59"/>
    </location>
</feature>
<evidence type="ECO:0000256" key="6">
    <source>
        <dbReference type="SAM" id="Phobius"/>
    </source>
</evidence>
<gene>
    <name evidence="9" type="ORF">UU7_08058</name>
</gene>
<keyword evidence="2" id="KW-1003">Cell membrane</keyword>
<dbReference type="PATRIC" id="fig|1163407.3.peg.1613"/>
<evidence type="ECO:0000256" key="5">
    <source>
        <dbReference type="ARBA" id="ARBA00023136"/>
    </source>
</evidence>
<dbReference type="InterPro" id="IPR025857">
    <property type="entry name" value="MacB_PCD"/>
</dbReference>
<feature type="domain" description="ABC3 transporter permease C-terminal" evidence="7">
    <location>
        <begin position="323"/>
        <end position="444"/>
    </location>
</feature>
<keyword evidence="3 6" id="KW-0812">Transmembrane</keyword>
<feature type="domain" description="MacB-like periplasmic core" evidence="8">
    <location>
        <begin position="82"/>
        <end position="291"/>
    </location>
</feature>
<evidence type="ECO:0008006" key="11">
    <source>
        <dbReference type="Google" id="ProtNLM"/>
    </source>
</evidence>
<feature type="transmembrane region" description="Helical" evidence="6">
    <location>
        <begin position="80"/>
        <end position="100"/>
    </location>
</feature>
<keyword evidence="10" id="KW-1185">Reference proteome</keyword>
<evidence type="ECO:0000256" key="2">
    <source>
        <dbReference type="ARBA" id="ARBA00022475"/>
    </source>
</evidence>
<feature type="transmembrane region" description="Helical" evidence="6">
    <location>
        <begin position="320"/>
        <end position="344"/>
    </location>
</feature>
<evidence type="ECO:0000313" key="10">
    <source>
        <dbReference type="Proteomes" id="UP000003226"/>
    </source>
</evidence>
<feature type="transmembrane region" description="Helical" evidence="6">
    <location>
        <begin position="364"/>
        <end position="391"/>
    </location>
</feature>
<sequence length="452" mass="47443">MHWPAAEEITMNKFGNFMIGLGLVVALVVTLGIWVRLPWPGVLGLAVLFALWMALTRLGRQASSVTAVGVSTLRQRLGSSSVIVIGIAGVVGVLVALLAMGEGYSETLRRTGSTDTAIVMRGASASEVMSVLERDNVVVIPQVAGIARDAQGKPIASPEIVVAANLQLKGGTEDDVGSVQLRGIGDEAWTVRPNVKVVAGRKFKPGMHELMVGQGAQREFAGLEVGRQVKLGNQLWTVVGQFASGDALDSELWADANVVADAYRRGGSRNSVTLKLADPNGFDAFKASLEADPRLKVDVDTTLDYFSKQSEGTSKMIQGIGITVGVIMAIGAIFGALNCMFAAVAARAREIATLRAIGFRGTPVVVAIMLETMLLALIGGLLGGALAWLIFNGYTASTLAAGSVGKLSFEFSVTPALLWSGLKWALAIGFIGGLFPAVRAARLPVTTALREL</sequence>
<evidence type="ECO:0000256" key="4">
    <source>
        <dbReference type="ARBA" id="ARBA00022989"/>
    </source>
</evidence>
<dbReference type="GO" id="GO:0022857">
    <property type="term" value="F:transmembrane transporter activity"/>
    <property type="evidence" value="ECO:0007669"/>
    <property type="project" value="TreeGrafter"/>
</dbReference>
<dbReference type="PANTHER" id="PTHR30572">
    <property type="entry name" value="MEMBRANE COMPONENT OF TRANSPORTER-RELATED"/>
    <property type="match status" value="1"/>
</dbReference>
<dbReference type="InterPro" id="IPR003838">
    <property type="entry name" value="ABC3_permease_C"/>
</dbReference>
<proteinExistence type="predicted"/>
<feature type="transmembrane region" description="Helical" evidence="6">
    <location>
        <begin position="14"/>
        <end position="35"/>
    </location>
</feature>
<evidence type="ECO:0000259" key="7">
    <source>
        <dbReference type="Pfam" id="PF02687"/>
    </source>
</evidence>
<dbReference type="eggNOG" id="COG4591">
    <property type="taxonomic scope" value="Bacteria"/>
</dbReference>
<reference evidence="9 10" key="1">
    <citation type="journal article" date="2012" name="J. Bacteriol.">
        <title>Genome sequences for six rhodanobacter strains, isolated from soils and the terrestrial subsurface, with variable denitrification capabilities.</title>
        <authorList>
            <person name="Kostka J.E."/>
            <person name="Green S.J."/>
            <person name="Rishishwar L."/>
            <person name="Prakash O."/>
            <person name="Katz L.S."/>
            <person name="Marino-Ramirez L."/>
            <person name="Jordan I.K."/>
            <person name="Munk C."/>
            <person name="Ivanova N."/>
            <person name="Mikhailova N."/>
            <person name="Watson D.B."/>
            <person name="Brown S.D."/>
            <person name="Palumbo A.V."/>
            <person name="Brooks S.C."/>
        </authorList>
    </citation>
    <scope>NUCLEOTIDE SEQUENCE [LARGE SCALE GENOMIC DNA]</scope>
    <source>
        <strain evidence="9 10">B39</strain>
    </source>
</reference>
<name>I4W281_9GAMM</name>
<keyword evidence="4 6" id="KW-1133">Transmembrane helix</keyword>
<keyword evidence="5 6" id="KW-0472">Membrane</keyword>
<accession>I4W281</accession>
<comment type="caution">
    <text evidence="9">The sequence shown here is derived from an EMBL/GenBank/DDBJ whole genome shotgun (WGS) entry which is preliminary data.</text>
</comment>
<evidence type="ECO:0000256" key="1">
    <source>
        <dbReference type="ARBA" id="ARBA00004651"/>
    </source>
</evidence>
<dbReference type="InterPro" id="IPR050250">
    <property type="entry name" value="Macrolide_Exporter_MacB"/>
</dbReference>
<protein>
    <recommendedName>
        <fullName evidence="11">ABC transporter permease</fullName>
    </recommendedName>
</protein>
<comment type="subcellular location">
    <subcellularLocation>
        <location evidence="1">Cell membrane</location>
        <topology evidence="1">Multi-pass membrane protein</topology>
    </subcellularLocation>
</comment>
<evidence type="ECO:0000259" key="8">
    <source>
        <dbReference type="Pfam" id="PF12704"/>
    </source>
</evidence>
<dbReference type="GO" id="GO:0005886">
    <property type="term" value="C:plasma membrane"/>
    <property type="evidence" value="ECO:0007669"/>
    <property type="project" value="UniProtKB-SubCell"/>
</dbReference>
<dbReference type="AlphaFoldDB" id="I4W281"/>
<feature type="transmembrane region" description="Helical" evidence="6">
    <location>
        <begin position="411"/>
        <end position="435"/>
    </location>
</feature>
<dbReference type="EMBL" id="AJXT01000017">
    <property type="protein sequence ID" value="EIL93572.1"/>
    <property type="molecule type" value="Genomic_DNA"/>
</dbReference>
<dbReference type="Proteomes" id="UP000003226">
    <property type="component" value="Unassembled WGS sequence"/>
</dbReference>
<dbReference type="PANTHER" id="PTHR30572:SF15">
    <property type="entry name" value="ABC TRANSPORTER PERMEASE"/>
    <property type="match status" value="1"/>
</dbReference>
<dbReference type="Pfam" id="PF02687">
    <property type="entry name" value="FtsX"/>
    <property type="match status" value="1"/>
</dbReference>
<evidence type="ECO:0000256" key="3">
    <source>
        <dbReference type="ARBA" id="ARBA00022692"/>
    </source>
</evidence>
<dbReference type="STRING" id="1163407.UU7_08058"/>